<evidence type="ECO:0000313" key="3">
    <source>
        <dbReference type="Proteomes" id="UP000182063"/>
    </source>
</evidence>
<dbReference type="STRING" id="1921510.BSL82_16810"/>
<keyword evidence="1" id="KW-1133">Transmembrane helix</keyword>
<sequence>MGEDAPSDKAAPINSEDATRLARTLMDEARKHPRTAAAIGIGIGAVAAAMLFASRKSKPAPKTPRKFKPESD</sequence>
<organism evidence="2 3">
    <name type="scientific">Tardibacter chloracetimidivorans</name>
    <dbReference type="NCBI Taxonomy" id="1921510"/>
    <lineage>
        <taxon>Bacteria</taxon>
        <taxon>Pseudomonadati</taxon>
        <taxon>Pseudomonadota</taxon>
        <taxon>Alphaproteobacteria</taxon>
        <taxon>Sphingomonadales</taxon>
        <taxon>Sphingomonadaceae</taxon>
        <taxon>Tardibacter</taxon>
    </lineage>
</organism>
<dbReference type="EMBL" id="CP018221">
    <property type="protein sequence ID" value="API60737.1"/>
    <property type="molecule type" value="Genomic_DNA"/>
</dbReference>
<dbReference type="Proteomes" id="UP000182063">
    <property type="component" value="Chromosome"/>
</dbReference>
<gene>
    <name evidence="2" type="ORF">BSL82_16810</name>
</gene>
<keyword evidence="1" id="KW-0472">Membrane</keyword>
<evidence type="ECO:0000256" key="1">
    <source>
        <dbReference type="SAM" id="Phobius"/>
    </source>
</evidence>
<reference evidence="3" key="1">
    <citation type="submission" date="2016-11" db="EMBL/GenBank/DDBJ databases">
        <title>Complete Genome Sequence of alachlor-degrading Sphingomonas sp. strain JJ-A5.</title>
        <authorList>
            <person name="Lee H."/>
            <person name="Ka J.-O."/>
        </authorList>
    </citation>
    <scope>NUCLEOTIDE SEQUENCE [LARGE SCALE GENOMIC DNA]</scope>
    <source>
        <strain evidence="3">JJ-A5</strain>
    </source>
</reference>
<accession>A0A1L3ZYN1</accession>
<dbReference type="AlphaFoldDB" id="A0A1L3ZYN1"/>
<proteinExistence type="predicted"/>
<evidence type="ECO:0000313" key="2">
    <source>
        <dbReference type="EMBL" id="API60737.1"/>
    </source>
</evidence>
<feature type="transmembrane region" description="Helical" evidence="1">
    <location>
        <begin position="35"/>
        <end position="53"/>
    </location>
</feature>
<dbReference type="KEGG" id="sphj:BSL82_16810"/>
<protein>
    <recommendedName>
        <fullName evidence="4">DUF883 domain-containing protein</fullName>
    </recommendedName>
</protein>
<keyword evidence="3" id="KW-1185">Reference proteome</keyword>
<name>A0A1L3ZYN1_9SPHN</name>
<evidence type="ECO:0008006" key="4">
    <source>
        <dbReference type="Google" id="ProtNLM"/>
    </source>
</evidence>
<dbReference type="RefSeq" id="WP_072598395.1">
    <property type="nucleotide sequence ID" value="NZ_CP018221.1"/>
</dbReference>
<keyword evidence="1" id="KW-0812">Transmembrane</keyword>